<dbReference type="Proteomes" id="UP001595923">
    <property type="component" value="Unassembled WGS sequence"/>
</dbReference>
<reference evidence="3" key="1">
    <citation type="journal article" date="2019" name="Int. J. Syst. Evol. Microbiol.">
        <title>The Global Catalogue of Microorganisms (GCM) 10K type strain sequencing project: providing services to taxonomists for standard genome sequencing and annotation.</title>
        <authorList>
            <consortium name="The Broad Institute Genomics Platform"/>
            <consortium name="The Broad Institute Genome Sequencing Center for Infectious Disease"/>
            <person name="Wu L."/>
            <person name="Ma J."/>
        </authorList>
    </citation>
    <scope>NUCLEOTIDE SEQUENCE [LARGE SCALE GENOMIC DNA]</scope>
    <source>
        <strain evidence="3">XZYJ18</strain>
    </source>
</reference>
<organism evidence="2 3">
    <name type="scientific">Nocardiopsis mangrovi</name>
    <dbReference type="NCBI Taxonomy" id="1179818"/>
    <lineage>
        <taxon>Bacteria</taxon>
        <taxon>Bacillati</taxon>
        <taxon>Actinomycetota</taxon>
        <taxon>Actinomycetes</taxon>
        <taxon>Streptosporangiales</taxon>
        <taxon>Nocardiopsidaceae</taxon>
        <taxon>Nocardiopsis</taxon>
    </lineage>
</organism>
<evidence type="ECO:0000256" key="1">
    <source>
        <dbReference type="SAM" id="MobiDB-lite"/>
    </source>
</evidence>
<feature type="region of interest" description="Disordered" evidence="1">
    <location>
        <begin position="91"/>
        <end position="139"/>
    </location>
</feature>
<evidence type="ECO:0000313" key="3">
    <source>
        <dbReference type="Proteomes" id="UP001595923"/>
    </source>
</evidence>
<dbReference type="EMBL" id="JBHSFQ010000002">
    <property type="protein sequence ID" value="MFC4560846.1"/>
    <property type="molecule type" value="Genomic_DNA"/>
</dbReference>
<dbReference type="RefSeq" id="WP_378571340.1">
    <property type="nucleotide sequence ID" value="NZ_JBHSFQ010000002.1"/>
</dbReference>
<comment type="caution">
    <text evidence="2">The sequence shown here is derived from an EMBL/GenBank/DDBJ whole genome shotgun (WGS) entry which is preliminary data.</text>
</comment>
<name>A0ABV9DQ01_9ACTN</name>
<sequence length="139" mass="14220">MPSMVVTPGGSLRVISNGAWRIGWTVTGVGAEVAGVRRDDGAGPAGWLAPLRWRGRAEVVGFVRCLGTAGHVLTIASVGAVRAPRSLGEGAGVRPWGSGGGEGEQAVEPLTIRRGMGSGFRKSVRSRLGNPGPGRPGTR</sequence>
<proteinExistence type="predicted"/>
<gene>
    <name evidence="2" type="ORF">ACFO4E_03130</name>
</gene>
<keyword evidence="3" id="KW-1185">Reference proteome</keyword>
<evidence type="ECO:0000313" key="2">
    <source>
        <dbReference type="EMBL" id="MFC4560846.1"/>
    </source>
</evidence>
<accession>A0ABV9DQ01</accession>
<protein>
    <submittedName>
        <fullName evidence="2">Uncharacterized protein</fullName>
    </submittedName>
</protein>